<dbReference type="RefSeq" id="XP_018139410.1">
    <property type="nucleotide sequence ID" value="XM_018288033.1"/>
</dbReference>
<dbReference type="Proteomes" id="UP000078397">
    <property type="component" value="Unassembled WGS sequence"/>
</dbReference>
<evidence type="ECO:0000313" key="1">
    <source>
        <dbReference type="EMBL" id="OAQ61706.1"/>
    </source>
</evidence>
<reference evidence="1 2" key="1">
    <citation type="journal article" date="2016" name="PLoS Pathog.">
        <title>Biosynthesis of antibiotic leucinostatins in bio-control fungus Purpureocillium lilacinum and their inhibition on phytophthora revealed by genome mining.</title>
        <authorList>
            <person name="Wang G."/>
            <person name="Liu Z."/>
            <person name="Lin R."/>
            <person name="Li E."/>
            <person name="Mao Z."/>
            <person name="Ling J."/>
            <person name="Yang Y."/>
            <person name="Yin W.B."/>
            <person name="Xie B."/>
        </authorList>
    </citation>
    <scope>NUCLEOTIDE SEQUENCE [LARGE SCALE GENOMIC DNA]</scope>
    <source>
        <strain evidence="1">170</strain>
    </source>
</reference>
<organism evidence="1 2">
    <name type="scientific">Pochonia chlamydosporia 170</name>
    <dbReference type="NCBI Taxonomy" id="1380566"/>
    <lineage>
        <taxon>Eukaryota</taxon>
        <taxon>Fungi</taxon>
        <taxon>Dikarya</taxon>
        <taxon>Ascomycota</taxon>
        <taxon>Pezizomycotina</taxon>
        <taxon>Sordariomycetes</taxon>
        <taxon>Hypocreomycetidae</taxon>
        <taxon>Hypocreales</taxon>
        <taxon>Clavicipitaceae</taxon>
        <taxon>Pochonia</taxon>
    </lineage>
</organism>
<proteinExistence type="predicted"/>
<protein>
    <submittedName>
        <fullName evidence="1">Uncharacterized protein</fullName>
    </submittedName>
</protein>
<keyword evidence="2" id="KW-1185">Reference proteome</keyword>
<dbReference type="KEGG" id="pchm:VFPPC_09510"/>
<dbReference type="GeneID" id="28852027"/>
<dbReference type="AlphaFoldDB" id="A0A179F8E7"/>
<evidence type="ECO:0000313" key="2">
    <source>
        <dbReference type="Proteomes" id="UP000078397"/>
    </source>
</evidence>
<sequence length="135" mass="15033">MFACKTDMVFCLPYHTCNSTPTETTGPQSIFDQHHQPVRACGGTRDMSSAKLTARVTSREEIWTLWKHYTIVGAAFAQEHRLGVKLSPRSANIRPTVEWIESALAHKARFFTAMPRCSVPTGPLPNAVDIQDFGV</sequence>
<gene>
    <name evidence="1" type="ORF">VFPPC_09510</name>
</gene>
<dbReference type="EMBL" id="LSBJ02000007">
    <property type="protein sequence ID" value="OAQ61706.1"/>
    <property type="molecule type" value="Genomic_DNA"/>
</dbReference>
<name>A0A179F8E7_METCM</name>
<accession>A0A179F8E7</accession>
<comment type="caution">
    <text evidence="1">The sequence shown here is derived from an EMBL/GenBank/DDBJ whole genome shotgun (WGS) entry which is preliminary data.</text>
</comment>